<sequence>MNLDSENSDIDVSIIAQENEITLLNTIADAIESCKSPYFQISRVLQARIPLISIVDTLADNLQLDLSIWKLDKLEIAKVFEAYLSIDERVTPLIYAVRVWSKARKINNAYTGWINSFGWTVMVVAFLQINSVVPQIEELDLTKEKQDWQITNSSPVGVLFVQFFEWLLAFDYEKQRISIRHGGVTAKEADKFTDDVVFCVERPRTPYQNITRQVCHRTLKVIRKEWKRVLRLIEQGAKFQDLCAASDTHKLN</sequence>
<evidence type="ECO:0000313" key="2">
    <source>
        <dbReference type="EMBL" id="NDV34675.1"/>
    </source>
</evidence>
<dbReference type="GO" id="GO:0031123">
    <property type="term" value="P:RNA 3'-end processing"/>
    <property type="evidence" value="ECO:0007669"/>
    <property type="project" value="TreeGrafter"/>
</dbReference>
<proteinExistence type="predicted"/>
<dbReference type="PANTHER" id="PTHR12271:SF40">
    <property type="entry name" value="POLY(A) RNA POLYMERASE GLD2"/>
    <property type="match status" value="1"/>
</dbReference>
<keyword evidence="1" id="KW-0472">Membrane</keyword>
<organism evidence="2">
    <name type="scientific">Arcella intermedia</name>
    <dbReference type="NCBI Taxonomy" id="1963864"/>
    <lineage>
        <taxon>Eukaryota</taxon>
        <taxon>Amoebozoa</taxon>
        <taxon>Tubulinea</taxon>
        <taxon>Elardia</taxon>
        <taxon>Arcellinida</taxon>
        <taxon>Sphaerothecina</taxon>
        <taxon>Arcellidae</taxon>
        <taxon>Arcella</taxon>
    </lineage>
</organism>
<dbReference type="GO" id="GO:0016779">
    <property type="term" value="F:nucleotidyltransferase activity"/>
    <property type="evidence" value="ECO:0007669"/>
    <property type="project" value="TreeGrafter"/>
</dbReference>
<keyword evidence="1" id="KW-0812">Transmembrane</keyword>
<reference evidence="2" key="1">
    <citation type="journal article" date="2020" name="J. Eukaryot. Microbiol.">
        <title>De novo Sequencing, Assembly and Annotation of the Transcriptome for the Free-Living Testate Amoeba Arcella intermedia.</title>
        <authorList>
            <person name="Ribeiro G.M."/>
            <person name="Porfirio-Sousa A.L."/>
            <person name="Maurer-Alcala X.X."/>
            <person name="Katz L.A."/>
            <person name="Lahr D.J.G."/>
        </authorList>
    </citation>
    <scope>NUCLEOTIDE SEQUENCE</scope>
</reference>
<accession>A0A6B2LCG1</accession>
<dbReference type="PANTHER" id="PTHR12271">
    <property type="entry name" value="POLY A POLYMERASE CID PAP -RELATED"/>
    <property type="match status" value="1"/>
</dbReference>
<dbReference type="GO" id="GO:0046872">
    <property type="term" value="F:metal ion binding"/>
    <property type="evidence" value="ECO:0007669"/>
    <property type="project" value="UniProtKB-KW"/>
</dbReference>
<evidence type="ECO:0000256" key="1">
    <source>
        <dbReference type="SAM" id="Phobius"/>
    </source>
</evidence>
<dbReference type="SUPFAM" id="SSF81631">
    <property type="entry name" value="PAP/OAS1 substrate-binding domain"/>
    <property type="match status" value="1"/>
</dbReference>
<feature type="transmembrane region" description="Helical" evidence="1">
    <location>
        <begin position="149"/>
        <end position="170"/>
    </location>
</feature>
<keyword evidence="1" id="KW-1133">Transmembrane helix</keyword>
<dbReference type="InterPro" id="IPR043519">
    <property type="entry name" value="NT_sf"/>
</dbReference>
<feature type="transmembrane region" description="Helical" evidence="1">
    <location>
        <begin position="110"/>
        <end position="129"/>
    </location>
</feature>
<dbReference type="SUPFAM" id="SSF81301">
    <property type="entry name" value="Nucleotidyltransferase"/>
    <property type="match status" value="1"/>
</dbReference>
<dbReference type="EMBL" id="GIBP01005706">
    <property type="protein sequence ID" value="NDV34675.1"/>
    <property type="molecule type" value="Transcribed_RNA"/>
</dbReference>
<dbReference type="Gene3D" id="1.10.1410.10">
    <property type="match status" value="1"/>
</dbReference>
<evidence type="ECO:0008006" key="3">
    <source>
        <dbReference type="Google" id="ProtNLM"/>
    </source>
</evidence>
<protein>
    <recommendedName>
        <fullName evidence="3">Polynucleotide adenylyltransferase</fullName>
    </recommendedName>
</protein>
<name>A0A6B2LCG1_9EUKA</name>
<dbReference type="AlphaFoldDB" id="A0A6B2LCG1"/>